<dbReference type="Gene3D" id="3.10.20.80">
    <property type="entry name" value="Translation initiation factor 3 (IF-3), N-terminal domain"/>
    <property type="match status" value="2"/>
</dbReference>
<dbReference type="InterPro" id="IPR019814">
    <property type="entry name" value="Translation_initiation_fac_3_N"/>
</dbReference>
<dbReference type="SUPFAM" id="SSF54364">
    <property type="entry name" value="Translation initiation factor IF3, N-terminal domain"/>
    <property type="match status" value="1"/>
</dbReference>
<feature type="domain" description="Translation initiation factor 3 N-terminal" evidence="2">
    <location>
        <begin position="183"/>
        <end position="210"/>
    </location>
</feature>
<feature type="compositionally biased region" description="Polar residues" evidence="1">
    <location>
        <begin position="421"/>
        <end position="430"/>
    </location>
</feature>
<dbReference type="InterPro" id="IPR036787">
    <property type="entry name" value="T_IF-3_N_sf"/>
</dbReference>
<dbReference type="PANTHER" id="PTHR10938">
    <property type="entry name" value="TRANSLATION INITIATION FACTOR IF-3"/>
    <property type="match status" value="1"/>
</dbReference>
<dbReference type="AlphaFoldDB" id="A0A2N9IBV9"/>
<feature type="compositionally biased region" description="Polar residues" evidence="1">
    <location>
        <begin position="551"/>
        <end position="563"/>
    </location>
</feature>
<feature type="compositionally biased region" description="Polar residues" evidence="1">
    <location>
        <begin position="306"/>
        <end position="316"/>
    </location>
</feature>
<name>A0A2N9IBV9_FAGSY</name>
<dbReference type="GO" id="GO:0032790">
    <property type="term" value="P:ribosome disassembly"/>
    <property type="evidence" value="ECO:0007669"/>
    <property type="project" value="TreeGrafter"/>
</dbReference>
<accession>A0A2N9IBV9</accession>
<gene>
    <name evidence="3" type="ORF">FSB_LOCUS51268</name>
</gene>
<dbReference type="Pfam" id="PF05198">
    <property type="entry name" value="IF3_N"/>
    <property type="match status" value="1"/>
</dbReference>
<organism evidence="3">
    <name type="scientific">Fagus sylvatica</name>
    <name type="common">Beechnut</name>
    <dbReference type="NCBI Taxonomy" id="28930"/>
    <lineage>
        <taxon>Eukaryota</taxon>
        <taxon>Viridiplantae</taxon>
        <taxon>Streptophyta</taxon>
        <taxon>Embryophyta</taxon>
        <taxon>Tracheophyta</taxon>
        <taxon>Spermatophyta</taxon>
        <taxon>Magnoliopsida</taxon>
        <taxon>eudicotyledons</taxon>
        <taxon>Gunneridae</taxon>
        <taxon>Pentapetalae</taxon>
        <taxon>rosids</taxon>
        <taxon>fabids</taxon>
        <taxon>Fagales</taxon>
        <taxon>Fagaceae</taxon>
        <taxon>Fagus</taxon>
    </lineage>
</organism>
<feature type="region of interest" description="Disordered" evidence="1">
    <location>
        <begin position="306"/>
        <end position="352"/>
    </location>
</feature>
<evidence type="ECO:0000259" key="2">
    <source>
        <dbReference type="Pfam" id="PF05198"/>
    </source>
</evidence>
<dbReference type="EMBL" id="OIVN01005635">
    <property type="protein sequence ID" value="SPD23386.1"/>
    <property type="molecule type" value="Genomic_DNA"/>
</dbReference>
<sequence>MAFWCRINRFKLKHFPNQIAPRHYFGIPNASSLNSNASHTNPSIFEKPYWVIHSGPTSFCNNVRFFAAPVQAAKKEKKDTSGPRLNGKIQAPVIRLVAEEGLKEYFKFEDGKTVVISRSEALECARKLKLDLVEWVMSGTVADLLHSWWNGLGRHSSDIWNFVPACLMWTIWKERNQRTFEDVQRNANPPVCKLMDFHREKYKQQLKEKDRAKSKSEVTLRKGDCKEVRFSGKTCRAMGKDQDLSGLLSRLSALIEDVSVVESGPLVRETEAHVVVRHIKFGMSKKGGGKKFKVLGDTSAEVQKATTAQATANSIGPTEELSSTENDSETEEEILSDEADLPISSSMESRDENLKDNKNAWSVVDSSDNFDEVFHLGDDVNGVISGSTDKQLTTAQESTSPLSRVNVSDLLHPMPVPEFTRANQVPSSPQGPFIRTENRYKGSEPRNQFPPTKPLDNRGPGMRDSVRLEPQFPNQRRQPPVDMNFSPPVAESRQVGTDASVFRNSKLPPNNMPKREPNPPSASSTPASSYGLFSTPIAPGEQGVPAEVRSTPISPNKNLPNLNSDDRQRPGPNTGGQKGWGVFSQGNSNAMPSSEPMSSHSNGTSYALIRAEVKDEVVDLGPI</sequence>
<dbReference type="InterPro" id="IPR001288">
    <property type="entry name" value="Translation_initiation_fac_3"/>
</dbReference>
<dbReference type="PANTHER" id="PTHR10938:SF4">
    <property type="entry name" value="TRANSLATION INITIATION FACTOR IF3-1, MITOCHONDRIAL"/>
    <property type="match status" value="1"/>
</dbReference>
<feature type="compositionally biased region" description="Acidic residues" evidence="1">
    <location>
        <begin position="326"/>
        <end position="340"/>
    </location>
</feature>
<feature type="region of interest" description="Disordered" evidence="1">
    <location>
        <begin position="419"/>
        <end position="603"/>
    </location>
</feature>
<feature type="compositionally biased region" description="Polar residues" evidence="1">
    <location>
        <begin position="584"/>
        <end position="603"/>
    </location>
</feature>
<proteinExistence type="predicted"/>
<protein>
    <recommendedName>
        <fullName evidence="2">Translation initiation factor 3 N-terminal domain-containing protein</fullName>
    </recommendedName>
</protein>
<dbReference type="GO" id="GO:0003743">
    <property type="term" value="F:translation initiation factor activity"/>
    <property type="evidence" value="ECO:0007669"/>
    <property type="project" value="InterPro"/>
</dbReference>
<reference evidence="3" key="1">
    <citation type="submission" date="2018-02" db="EMBL/GenBank/DDBJ databases">
        <authorList>
            <person name="Cohen D.B."/>
            <person name="Kent A.D."/>
        </authorList>
    </citation>
    <scope>NUCLEOTIDE SEQUENCE</scope>
</reference>
<evidence type="ECO:0000256" key="1">
    <source>
        <dbReference type="SAM" id="MobiDB-lite"/>
    </source>
</evidence>
<dbReference type="GO" id="GO:0043022">
    <property type="term" value="F:ribosome binding"/>
    <property type="evidence" value="ECO:0007669"/>
    <property type="project" value="TreeGrafter"/>
</dbReference>
<evidence type="ECO:0000313" key="3">
    <source>
        <dbReference type="EMBL" id="SPD23386.1"/>
    </source>
</evidence>